<proteinExistence type="predicted"/>
<dbReference type="AlphaFoldDB" id="A0AAE1LHT8"/>
<dbReference type="PANTHER" id="PTHR46579:SF1">
    <property type="entry name" value="F5_8 TYPE C DOMAIN-CONTAINING PROTEIN"/>
    <property type="match status" value="1"/>
</dbReference>
<evidence type="ECO:0000313" key="2">
    <source>
        <dbReference type="EMBL" id="KAK3920178.1"/>
    </source>
</evidence>
<reference evidence="2" key="1">
    <citation type="submission" date="2021-07" db="EMBL/GenBank/DDBJ databases">
        <authorList>
            <person name="Catto M.A."/>
            <person name="Jacobson A."/>
            <person name="Kennedy G."/>
            <person name="Labadie P."/>
            <person name="Hunt B.G."/>
            <person name="Srinivasan R."/>
        </authorList>
    </citation>
    <scope>NUCLEOTIDE SEQUENCE</scope>
    <source>
        <strain evidence="2">PL_HMW_Pooled</strain>
        <tissue evidence="2">Head</tissue>
    </source>
</reference>
<keyword evidence="1" id="KW-0812">Transmembrane</keyword>
<comment type="caution">
    <text evidence="2">The sequence shown here is derived from an EMBL/GenBank/DDBJ whole genome shotgun (WGS) entry which is preliminary data.</text>
</comment>
<reference evidence="2" key="2">
    <citation type="journal article" date="2023" name="BMC Genomics">
        <title>Pest status, molecular evolution, and epigenetic factors derived from the genome assembly of Frankliniella fusca, a thysanopteran phytovirus vector.</title>
        <authorList>
            <person name="Catto M.A."/>
            <person name="Labadie P.E."/>
            <person name="Jacobson A.L."/>
            <person name="Kennedy G.G."/>
            <person name="Srinivasan R."/>
            <person name="Hunt B.G."/>
        </authorList>
    </citation>
    <scope>NUCLEOTIDE SEQUENCE</scope>
    <source>
        <strain evidence="2">PL_HMW_Pooled</strain>
    </source>
</reference>
<keyword evidence="2" id="KW-0240">DNA-directed RNA polymerase</keyword>
<organism evidence="2 3">
    <name type="scientific">Frankliniella fusca</name>
    <dbReference type="NCBI Taxonomy" id="407009"/>
    <lineage>
        <taxon>Eukaryota</taxon>
        <taxon>Metazoa</taxon>
        <taxon>Ecdysozoa</taxon>
        <taxon>Arthropoda</taxon>
        <taxon>Hexapoda</taxon>
        <taxon>Insecta</taxon>
        <taxon>Pterygota</taxon>
        <taxon>Neoptera</taxon>
        <taxon>Paraneoptera</taxon>
        <taxon>Thysanoptera</taxon>
        <taxon>Terebrantia</taxon>
        <taxon>Thripoidea</taxon>
        <taxon>Thripidae</taxon>
        <taxon>Frankliniella</taxon>
    </lineage>
</organism>
<dbReference type="Proteomes" id="UP001219518">
    <property type="component" value="Unassembled WGS sequence"/>
</dbReference>
<sequence>MYNSGARFKILNYQIFHAKFGCTFCYHETFKLEGKYTCWSVQDPPAEIRTDASLQSDLHNLHLKSQKTQLEVAHRGVKGPCSLMELKHFSVAQGFVVDYMHAICVGCVKEHLVWMLHPKLGKRMWIGMEENRIGTEHLIKVIDKRMSSVQSSTSVFRHLRKLSMHANWKAREYLLWIVFYAVPCLTGLMKEKYLLHLSLLSAAINNLLHTCFLCHKHVWIKRK</sequence>
<dbReference type="PANTHER" id="PTHR46579">
    <property type="entry name" value="F5/8 TYPE C DOMAIN-CONTAINING PROTEIN-RELATED"/>
    <property type="match status" value="1"/>
</dbReference>
<keyword evidence="1" id="KW-0472">Membrane</keyword>
<name>A0AAE1LHT8_9NEOP</name>
<accession>A0AAE1LHT8</accession>
<evidence type="ECO:0000256" key="1">
    <source>
        <dbReference type="SAM" id="Phobius"/>
    </source>
</evidence>
<feature type="transmembrane region" description="Helical" evidence="1">
    <location>
        <begin position="195"/>
        <end position="214"/>
    </location>
</feature>
<keyword evidence="3" id="KW-1185">Reference proteome</keyword>
<dbReference type="GO" id="GO:0000428">
    <property type="term" value="C:DNA-directed RNA polymerase complex"/>
    <property type="evidence" value="ECO:0007669"/>
    <property type="project" value="UniProtKB-KW"/>
</dbReference>
<dbReference type="EMBL" id="JAHWGI010000990">
    <property type="protein sequence ID" value="KAK3920178.1"/>
    <property type="molecule type" value="Genomic_DNA"/>
</dbReference>
<keyword evidence="1" id="KW-1133">Transmembrane helix</keyword>
<feature type="transmembrane region" description="Helical" evidence="1">
    <location>
        <begin position="173"/>
        <end position="189"/>
    </location>
</feature>
<gene>
    <name evidence="2" type="ORF">KUF71_009465</name>
</gene>
<evidence type="ECO:0000313" key="3">
    <source>
        <dbReference type="Proteomes" id="UP001219518"/>
    </source>
</evidence>
<protein>
    <submittedName>
        <fullName evidence="2">DNA-directed RNA polymerase subunit beta C-terminal section</fullName>
    </submittedName>
</protein>
<keyword evidence="2" id="KW-0804">Transcription</keyword>